<dbReference type="OrthoDB" id="2224539at2"/>
<comment type="caution">
    <text evidence="1">The sequence shown here is derived from an EMBL/GenBank/DDBJ whole genome shotgun (WGS) entry which is preliminary data.</text>
</comment>
<reference evidence="1 2" key="1">
    <citation type="submission" date="2016-06" db="EMBL/GenBank/DDBJ databases">
        <authorList>
            <person name="Haines A.N."/>
            <person name="Council K.R."/>
        </authorList>
    </citation>
    <scope>NUCLEOTIDE SEQUENCE [LARGE SCALE GENOMIC DNA]</scope>
    <source>
        <strain evidence="1 2">SP158-29</strain>
    </source>
</reference>
<organism evidence="1 2">
    <name type="scientific">Streptococcus parauberis</name>
    <dbReference type="NCBI Taxonomy" id="1348"/>
    <lineage>
        <taxon>Bacteria</taxon>
        <taxon>Bacillati</taxon>
        <taxon>Bacillota</taxon>
        <taxon>Bacilli</taxon>
        <taxon>Lactobacillales</taxon>
        <taxon>Streptococcaceae</taxon>
        <taxon>Streptococcus</taxon>
    </lineage>
</organism>
<proteinExistence type="predicted"/>
<dbReference type="EMBL" id="NSGR01000004">
    <property type="protein sequence ID" value="PCH13650.1"/>
    <property type="molecule type" value="Genomic_DNA"/>
</dbReference>
<gene>
    <name evidence="1" type="ORF">A9Y57_00283</name>
</gene>
<sequence length="61" mass="7001">MEITTEQAKAIRRKQADKMLTQQKASEEVGINPVTFKKLITGGNVKNTVYEKAMRWLAKDY</sequence>
<accession>A0A1S1ZRK9</accession>
<protein>
    <submittedName>
        <fullName evidence="1">Uncharacterized protein</fullName>
    </submittedName>
</protein>
<dbReference type="Proteomes" id="UP000217465">
    <property type="component" value="Unassembled WGS sequence"/>
</dbReference>
<evidence type="ECO:0000313" key="2">
    <source>
        <dbReference type="Proteomes" id="UP000217465"/>
    </source>
</evidence>
<name>A0A1S1ZRK9_9STRE</name>
<dbReference type="RefSeq" id="WP_071519021.1">
    <property type="nucleotide sequence ID" value="NZ_JARQAT010000008.1"/>
</dbReference>
<dbReference type="AlphaFoldDB" id="A0A1S1ZRK9"/>
<evidence type="ECO:0000313" key="1">
    <source>
        <dbReference type="EMBL" id="PCH13650.1"/>
    </source>
</evidence>